<keyword evidence="1" id="KW-0812">Transmembrane</keyword>
<protein>
    <submittedName>
        <fullName evidence="2">Uncharacterized protein</fullName>
    </submittedName>
</protein>
<dbReference type="EMBL" id="ML120411">
    <property type="protein sequence ID" value="RPA96789.1"/>
    <property type="molecule type" value="Genomic_DNA"/>
</dbReference>
<evidence type="ECO:0000313" key="2">
    <source>
        <dbReference type="EMBL" id="RPA96789.1"/>
    </source>
</evidence>
<accession>A0A3N4JEW2</accession>
<evidence type="ECO:0000256" key="1">
    <source>
        <dbReference type="SAM" id="Phobius"/>
    </source>
</evidence>
<name>A0A3N4JEW2_9PEZI</name>
<keyword evidence="1" id="KW-0472">Membrane</keyword>
<dbReference type="Proteomes" id="UP000276215">
    <property type="component" value="Unassembled WGS sequence"/>
</dbReference>
<sequence>MVNRACAGKMNCVPLALQHSAAVPAMGWAGPRALPWPMGPMGFCFSLFFFPFYILYLFIFYKDLSSIRNEVGFILKCQQYLQKSGSYER</sequence>
<organism evidence="2 3">
    <name type="scientific">Choiromyces venosus 120613-1</name>
    <dbReference type="NCBI Taxonomy" id="1336337"/>
    <lineage>
        <taxon>Eukaryota</taxon>
        <taxon>Fungi</taxon>
        <taxon>Dikarya</taxon>
        <taxon>Ascomycota</taxon>
        <taxon>Pezizomycotina</taxon>
        <taxon>Pezizomycetes</taxon>
        <taxon>Pezizales</taxon>
        <taxon>Tuberaceae</taxon>
        <taxon>Choiromyces</taxon>
    </lineage>
</organism>
<keyword evidence="1" id="KW-1133">Transmembrane helix</keyword>
<gene>
    <name evidence="2" type="ORF">L873DRAFT_1195532</name>
</gene>
<keyword evidence="3" id="KW-1185">Reference proteome</keyword>
<feature type="transmembrane region" description="Helical" evidence="1">
    <location>
        <begin position="39"/>
        <end position="61"/>
    </location>
</feature>
<proteinExistence type="predicted"/>
<reference evidence="2 3" key="1">
    <citation type="journal article" date="2018" name="Nat. Ecol. Evol.">
        <title>Pezizomycetes genomes reveal the molecular basis of ectomycorrhizal truffle lifestyle.</title>
        <authorList>
            <person name="Murat C."/>
            <person name="Payen T."/>
            <person name="Noel B."/>
            <person name="Kuo A."/>
            <person name="Morin E."/>
            <person name="Chen J."/>
            <person name="Kohler A."/>
            <person name="Krizsan K."/>
            <person name="Balestrini R."/>
            <person name="Da Silva C."/>
            <person name="Montanini B."/>
            <person name="Hainaut M."/>
            <person name="Levati E."/>
            <person name="Barry K.W."/>
            <person name="Belfiori B."/>
            <person name="Cichocki N."/>
            <person name="Clum A."/>
            <person name="Dockter R.B."/>
            <person name="Fauchery L."/>
            <person name="Guy J."/>
            <person name="Iotti M."/>
            <person name="Le Tacon F."/>
            <person name="Lindquist E.A."/>
            <person name="Lipzen A."/>
            <person name="Malagnac F."/>
            <person name="Mello A."/>
            <person name="Molinier V."/>
            <person name="Miyauchi S."/>
            <person name="Poulain J."/>
            <person name="Riccioni C."/>
            <person name="Rubini A."/>
            <person name="Sitrit Y."/>
            <person name="Splivallo R."/>
            <person name="Traeger S."/>
            <person name="Wang M."/>
            <person name="Zifcakova L."/>
            <person name="Wipf D."/>
            <person name="Zambonelli A."/>
            <person name="Paolocci F."/>
            <person name="Nowrousian M."/>
            <person name="Ottonello S."/>
            <person name="Baldrian P."/>
            <person name="Spatafora J.W."/>
            <person name="Henrissat B."/>
            <person name="Nagy L.G."/>
            <person name="Aury J.M."/>
            <person name="Wincker P."/>
            <person name="Grigoriev I.V."/>
            <person name="Bonfante P."/>
            <person name="Martin F.M."/>
        </authorList>
    </citation>
    <scope>NUCLEOTIDE SEQUENCE [LARGE SCALE GENOMIC DNA]</scope>
    <source>
        <strain evidence="2 3">120613-1</strain>
    </source>
</reference>
<dbReference type="AlphaFoldDB" id="A0A3N4JEW2"/>
<evidence type="ECO:0000313" key="3">
    <source>
        <dbReference type="Proteomes" id="UP000276215"/>
    </source>
</evidence>